<evidence type="ECO:0000256" key="1">
    <source>
        <dbReference type="SAM" id="MobiDB-lite"/>
    </source>
</evidence>
<organism evidence="2 3">
    <name type="scientific">Pleurodeles waltl</name>
    <name type="common">Iberian ribbed newt</name>
    <dbReference type="NCBI Taxonomy" id="8319"/>
    <lineage>
        <taxon>Eukaryota</taxon>
        <taxon>Metazoa</taxon>
        <taxon>Chordata</taxon>
        <taxon>Craniata</taxon>
        <taxon>Vertebrata</taxon>
        <taxon>Euteleostomi</taxon>
        <taxon>Amphibia</taxon>
        <taxon>Batrachia</taxon>
        <taxon>Caudata</taxon>
        <taxon>Salamandroidea</taxon>
        <taxon>Salamandridae</taxon>
        <taxon>Pleurodelinae</taxon>
        <taxon>Pleurodeles</taxon>
    </lineage>
</organism>
<sequence>MGRDKAGSTSAQQQRIDRFAKQNVPGSKTEATGGIPDSGGVVQTATILQAINDQKVTMEGKMGELKVDLALIRQNLRNTKHRVTEIE</sequence>
<dbReference type="EMBL" id="JANPWB010000009">
    <property type="protein sequence ID" value="KAJ1149053.1"/>
    <property type="molecule type" value="Genomic_DNA"/>
</dbReference>
<dbReference type="Proteomes" id="UP001066276">
    <property type="component" value="Chromosome 5"/>
</dbReference>
<accession>A0AAV7RDU8</accession>
<feature type="region of interest" description="Disordered" evidence="1">
    <location>
        <begin position="1"/>
        <end position="39"/>
    </location>
</feature>
<proteinExistence type="predicted"/>
<evidence type="ECO:0000313" key="3">
    <source>
        <dbReference type="Proteomes" id="UP001066276"/>
    </source>
</evidence>
<reference evidence="2" key="1">
    <citation type="journal article" date="2022" name="bioRxiv">
        <title>Sequencing and chromosome-scale assembly of the giantPleurodeles waltlgenome.</title>
        <authorList>
            <person name="Brown T."/>
            <person name="Elewa A."/>
            <person name="Iarovenko S."/>
            <person name="Subramanian E."/>
            <person name="Araus A.J."/>
            <person name="Petzold A."/>
            <person name="Susuki M."/>
            <person name="Suzuki K.-i.T."/>
            <person name="Hayashi T."/>
            <person name="Toyoda A."/>
            <person name="Oliveira C."/>
            <person name="Osipova E."/>
            <person name="Leigh N.D."/>
            <person name="Simon A."/>
            <person name="Yun M.H."/>
        </authorList>
    </citation>
    <scope>NUCLEOTIDE SEQUENCE</scope>
    <source>
        <strain evidence="2">20211129_DDA</strain>
        <tissue evidence="2">Liver</tissue>
    </source>
</reference>
<keyword evidence="3" id="KW-1185">Reference proteome</keyword>
<name>A0AAV7RDU8_PLEWA</name>
<evidence type="ECO:0000313" key="2">
    <source>
        <dbReference type="EMBL" id="KAJ1149053.1"/>
    </source>
</evidence>
<dbReference type="AlphaFoldDB" id="A0AAV7RDU8"/>
<gene>
    <name evidence="2" type="ORF">NDU88_001872</name>
</gene>
<protein>
    <submittedName>
        <fullName evidence="2">Uncharacterized protein</fullName>
    </submittedName>
</protein>
<comment type="caution">
    <text evidence="2">The sequence shown here is derived from an EMBL/GenBank/DDBJ whole genome shotgun (WGS) entry which is preliminary data.</text>
</comment>